<dbReference type="AlphaFoldDB" id="A0A1H9K9F5"/>
<evidence type="ECO:0000313" key="3">
    <source>
        <dbReference type="Proteomes" id="UP000199051"/>
    </source>
</evidence>
<gene>
    <name evidence="2" type="ORF">SAMN04487818_10179</name>
</gene>
<dbReference type="Proteomes" id="UP000199051">
    <property type="component" value="Unassembled WGS sequence"/>
</dbReference>
<dbReference type="InterPro" id="IPR013108">
    <property type="entry name" value="Amidohydro_3"/>
</dbReference>
<dbReference type="CDD" id="cd01300">
    <property type="entry name" value="YtcJ_like"/>
    <property type="match status" value="1"/>
</dbReference>
<dbReference type="InterPro" id="IPR033932">
    <property type="entry name" value="YtcJ-like"/>
</dbReference>
<sequence length="519" mass="55081">MLDLLLRDAKFHTMDPARPTARGLGIWRGRIVGFDDQVDSLPARRVVDLGGATVLPGFVDAHVHMVWAGLRENALSVAPCARVDAVLDAIDRAPGAPGEWLDVVGYDQRGLGRHITADELESVARGRKVLLLHDSGHACVVNRAVLADLPAGVEHQDGFLAESGMAAARALRQPYSLAEMVAAIRTAASTCLAEGVTTVAEAGVGGGLISHSPVELAAYQRADLPLRVRLMVAASLLRDVGAHAGDDLPRGMDLGIHTGFGGDRLGISALKVFVDGGMMARTAAMSAPYAGSDHSGQWYADPDEIRRHIRDGHRAGWQLAVHAIGDRAVDLALDTIAEAQRRHPRSDTRHRIEHAGAVRPDQLGRFAELGVSAVVQPSFLYYYGDDYAAVMGPERADWLYRGRGFLDNGVDLVASSDRPVTVGAPLRAIQFMVTRQTQAGNVVGAGEAISIAEALRAYTVAGAHACRMEHAVGSLAEGKLADLVVLGDDPHTVEPDRVGGIQVVATAVDGAVVHGQELW</sequence>
<name>A0A1H9K9F5_9PSEU</name>
<evidence type="ECO:0000313" key="2">
    <source>
        <dbReference type="EMBL" id="SEQ95754.1"/>
    </source>
</evidence>
<dbReference type="EMBL" id="FOGI01000001">
    <property type="protein sequence ID" value="SEQ95754.1"/>
    <property type="molecule type" value="Genomic_DNA"/>
</dbReference>
<dbReference type="Gene3D" id="2.30.40.10">
    <property type="entry name" value="Urease, subunit C, domain 1"/>
    <property type="match status" value="1"/>
</dbReference>
<dbReference type="GO" id="GO:0016810">
    <property type="term" value="F:hydrolase activity, acting on carbon-nitrogen (but not peptide) bonds"/>
    <property type="evidence" value="ECO:0007669"/>
    <property type="project" value="InterPro"/>
</dbReference>
<feature type="domain" description="Amidohydrolase 3" evidence="1">
    <location>
        <begin position="45"/>
        <end position="514"/>
    </location>
</feature>
<dbReference type="SUPFAM" id="SSF51556">
    <property type="entry name" value="Metallo-dependent hydrolases"/>
    <property type="match status" value="1"/>
</dbReference>
<dbReference type="RefSeq" id="WP_092774373.1">
    <property type="nucleotide sequence ID" value="NZ_FOGI01000001.1"/>
</dbReference>
<dbReference type="PANTHER" id="PTHR22642:SF2">
    <property type="entry name" value="PROTEIN LONG AFTER FAR-RED 3"/>
    <property type="match status" value="1"/>
</dbReference>
<accession>A0A1H9K9F5</accession>
<protein>
    <recommendedName>
        <fullName evidence="1">Amidohydrolase 3 domain-containing protein</fullName>
    </recommendedName>
</protein>
<organism evidence="2 3">
    <name type="scientific">Actinokineospora terrae</name>
    <dbReference type="NCBI Taxonomy" id="155974"/>
    <lineage>
        <taxon>Bacteria</taxon>
        <taxon>Bacillati</taxon>
        <taxon>Actinomycetota</taxon>
        <taxon>Actinomycetes</taxon>
        <taxon>Pseudonocardiales</taxon>
        <taxon>Pseudonocardiaceae</taxon>
        <taxon>Actinokineospora</taxon>
    </lineage>
</organism>
<dbReference type="Gene3D" id="3.20.20.140">
    <property type="entry name" value="Metal-dependent hydrolases"/>
    <property type="match status" value="1"/>
</dbReference>
<dbReference type="InterPro" id="IPR011059">
    <property type="entry name" value="Metal-dep_hydrolase_composite"/>
</dbReference>
<dbReference type="SUPFAM" id="SSF51338">
    <property type="entry name" value="Composite domain of metallo-dependent hydrolases"/>
    <property type="match status" value="1"/>
</dbReference>
<proteinExistence type="predicted"/>
<evidence type="ECO:0000259" key="1">
    <source>
        <dbReference type="Pfam" id="PF07969"/>
    </source>
</evidence>
<dbReference type="InterPro" id="IPR032466">
    <property type="entry name" value="Metal_Hydrolase"/>
</dbReference>
<dbReference type="Pfam" id="PF07969">
    <property type="entry name" value="Amidohydro_3"/>
    <property type="match status" value="1"/>
</dbReference>
<dbReference type="Gene3D" id="3.10.310.70">
    <property type="match status" value="1"/>
</dbReference>
<dbReference type="PANTHER" id="PTHR22642">
    <property type="entry name" value="IMIDAZOLONEPROPIONASE"/>
    <property type="match status" value="1"/>
</dbReference>
<keyword evidence="3" id="KW-1185">Reference proteome</keyword>
<dbReference type="STRING" id="155974.SAMN04487818_10179"/>
<reference evidence="3" key="1">
    <citation type="submission" date="2016-10" db="EMBL/GenBank/DDBJ databases">
        <authorList>
            <person name="Varghese N."/>
            <person name="Submissions S."/>
        </authorList>
    </citation>
    <scope>NUCLEOTIDE SEQUENCE [LARGE SCALE GENOMIC DNA]</scope>
    <source>
        <strain evidence="3">DSM 44260</strain>
    </source>
</reference>